<evidence type="ECO:0000256" key="2">
    <source>
        <dbReference type="ARBA" id="ARBA00022801"/>
    </source>
</evidence>
<keyword evidence="2" id="KW-0378">Hydrolase</keyword>
<evidence type="ECO:0000256" key="1">
    <source>
        <dbReference type="ARBA" id="ARBA00022723"/>
    </source>
</evidence>
<dbReference type="InterPro" id="IPR011330">
    <property type="entry name" value="Glyco_hydro/deAcase_b/a-brl"/>
</dbReference>
<organism evidence="5 6">
    <name type="scientific">Paenibacillus gallinarum</name>
    <dbReference type="NCBI Taxonomy" id="2762232"/>
    <lineage>
        <taxon>Bacteria</taxon>
        <taxon>Bacillati</taxon>
        <taxon>Bacillota</taxon>
        <taxon>Bacilli</taxon>
        <taxon>Bacillales</taxon>
        <taxon>Paenibacillaceae</taxon>
        <taxon>Paenibacillus</taxon>
    </lineage>
</organism>
<dbReference type="InterPro" id="IPR050248">
    <property type="entry name" value="Polysacc_deacetylase_ArnD"/>
</dbReference>
<dbReference type="Pfam" id="PF01522">
    <property type="entry name" value="Polysacc_deac_1"/>
    <property type="match status" value="1"/>
</dbReference>
<dbReference type="PANTHER" id="PTHR10587:SF133">
    <property type="entry name" value="CHITIN DEACETYLASE 1-RELATED"/>
    <property type="match status" value="1"/>
</dbReference>
<dbReference type="Gene3D" id="3.20.20.370">
    <property type="entry name" value="Glycoside hydrolase/deacetylase"/>
    <property type="match status" value="1"/>
</dbReference>
<gene>
    <name evidence="5" type="ORF">H9647_09085</name>
</gene>
<evidence type="ECO:0000259" key="4">
    <source>
        <dbReference type="PROSITE" id="PS51677"/>
    </source>
</evidence>
<dbReference type="RefSeq" id="WP_191799401.1">
    <property type="nucleotide sequence ID" value="NZ_JACSQL010000002.1"/>
</dbReference>
<keyword evidence="3" id="KW-0732">Signal</keyword>
<feature type="signal peptide" evidence="3">
    <location>
        <begin position="1"/>
        <end position="28"/>
    </location>
</feature>
<dbReference type="EMBL" id="JACSQL010000002">
    <property type="protein sequence ID" value="MBD7968217.1"/>
    <property type="molecule type" value="Genomic_DNA"/>
</dbReference>
<dbReference type="SUPFAM" id="SSF88713">
    <property type="entry name" value="Glycoside hydrolase/deacetylase"/>
    <property type="match status" value="1"/>
</dbReference>
<feature type="chain" id="PRO_5047209921" evidence="3">
    <location>
        <begin position="29"/>
        <end position="291"/>
    </location>
</feature>
<name>A0ABR8SXR5_9BACL</name>
<feature type="domain" description="NodB homology" evidence="4">
    <location>
        <begin position="96"/>
        <end position="279"/>
    </location>
</feature>
<evidence type="ECO:0000313" key="6">
    <source>
        <dbReference type="Proteomes" id="UP000608071"/>
    </source>
</evidence>
<evidence type="ECO:0000256" key="3">
    <source>
        <dbReference type="SAM" id="SignalP"/>
    </source>
</evidence>
<evidence type="ECO:0000313" key="5">
    <source>
        <dbReference type="EMBL" id="MBD7968217.1"/>
    </source>
</evidence>
<sequence length="291" mass="32814">MKRIICSFLAFTLLFSILLLCFSQTATAYVLDRTYIYAPEDSINIEDPFFQQDSITKEPSPVKEPQKEVDEKSKLTLGQLRKKYKSTFVTNGPNVKRIALTFDDVPDPRFTPQILDVLKEYGVKATFFVNGQRVLNHPELAKRIHDEGHVIGNHSFTHPDFNKISMSAFISEIKKTEQAILPITGYIPKTIRPPYGEITEEQLIWAAEHKYRIVNWNVDSLDWKGLNKEQVLANILSGTRPGAIVLQHGGGGYGSKLQGTIEALPEVIKALKNQGYELVTVPELLGIEKSK</sequence>
<proteinExistence type="predicted"/>
<dbReference type="PROSITE" id="PS51677">
    <property type="entry name" value="NODB"/>
    <property type="match status" value="1"/>
</dbReference>
<protein>
    <submittedName>
        <fullName evidence="5">Polysaccharide deacetylase family protein</fullName>
    </submittedName>
</protein>
<dbReference type="InterPro" id="IPR002509">
    <property type="entry name" value="NODB_dom"/>
</dbReference>
<keyword evidence="1" id="KW-0479">Metal-binding</keyword>
<comment type="caution">
    <text evidence="5">The sequence shown here is derived from an EMBL/GenBank/DDBJ whole genome shotgun (WGS) entry which is preliminary data.</text>
</comment>
<accession>A0ABR8SXR5</accession>
<keyword evidence="6" id="KW-1185">Reference proteome</keyword>
<dbReference type="PANTHER" id="PTHR10587">
    <property type="entry name" value="GLYCOSYL TRANSFERASE-RELATED"/>
    <property type="match status" value="1"/>
</dbReference>
<dbReference type="CDD" id="cd10917">
    <property type="entry name" value="CE4_NodB_like_6s_7s"/>
    <property type="match status" value="1"/>
</dbReference>
<reference evidence="5 6" key="1">
    <citation type="submission" date="2020-08" db="EMBL/GenBank/DDBJ databases">
        <title>A Genomic Blueprint of the Chicken Gut Microbiome.</title>
        <authorList>
            <person name="Gilroy R."/>
            <person name="Ravi A."/>
            <person name="Getino M."/>
            <person name="Pursley I."/>
            <person name="Horton D.L."/>
            <person name="Alikhan N.-F."/>
            <person name="Baker D."/>
            <person name="Gharbi K."/>
            <person name="Hall N."/>
            <person name="Watson M."/>
            <person name="Adriaenssens E.M."/>
            <person name="Foster-Nyarko E."/>
            <person name="Jarju S."/>
            <person name="Secka A."/>
            <person name="Antonio M."/>
            <person name="Oren A."/>
            <person name="Chaudhuri R."/>
            <person name="La Ragione R.M."/>
            <person name="Hildebrand F."/>
            <person name="Pallen M.J."/>
        </authorList>
    </citation>
    <scope>NUCLEOTIDE SEQUENCE [LARGE SCALE GENOMIC DNA]</scope>
    <source>
        <strain evidence="5 6">Sa2BVA9</strain>
    </source>
</reference>
<dbReference type="Proteomes" id="UP000608071">
    <property type="component" value="Unassembled WGS sequence"/>
</dbReference>